<keyword evidence="7" id="KW-1185">Reference proteome</keyword>
<dbReference type="InterPro" id="IPR003591">
    <property type="entry name" value="Leu-rich_rpt_typical-subtyp"/>
</dbReference>
<evidence type="ECO:0000256" key="5">
    <source>
        <dbReference type="SAM" id="Phobius"/>
    </source>
</evidence>
<dbReference type="PANTHER" id="PTHR24369">
    <property type="entry name" value="ANTIGEN BSP, PUTATIVE-RELATED"/>
    <property type="match status" value="1"/>
</dbReference>
<dbReference type="InterPro" id="IPR032675">
    <property type="entry name" value="LRR_dom_sf"/>
</dbReference>
<dbReference type="PANTHER" id="PTHR24369:SF210">
    <property type="entry name" value="CHAOPTIN-RELATED"/>
    <property type="match status" value="1"/>
</dbReference>
<evidence type="ECO:0000313" key="7">
    <source>
        <dbReference type="Proteomes" id="UP001148838"/>
    </source>
</evidence>
<dbReference type="SUPFAM" id="SSF52058">
    <property type="entry name" value="L domain-like"/>
    <property type="match status" value="1"/>
</dbReference>
<keyword evidence="1" id="KW-0433">Leucine-rich repeat</keyword>
<dbReference type="Proteomes" id="UP001148838">
    <property type="component" value="Unassembled WGS sequence"/>
</dbReference>
<dbReference type="EMBL" id="JAJSOF020000027">
    <property type="protein sequence ID" value="KAJ4432946.1"/>
    <property type="molecule type" value="Genomic_DNA"/>
</dbReference>
<evidence type="ECO:0000256" key="4">
    <source>
        <dbReference type="SAM" id="MobiDB-lite"/>
    </source>
</evidence>
<keyword evidence="2" id="KW-0732">Signal</keyword>
<gene>
    <name evidence="6" type="ORF">ANN_15203</name>
</gene>
<dbReference type="PROSITE" id="PS51450">
    <property type="entry name" value="LRR"/>
    <property type="match status" value="1"/>
</dbReference>
<dbReference type="InterPro" id="IPR050541">
    <property type="entry name" value="LRR_TM_domain-containing"/>
</dbReference>
<keyword evidence="5" id="KW-1133">Transmembrane helix</keyword>
<protein>
    <submittedName>
        <fullName evidence="6">Uncharacterized protein</fullName>
    </submittedName>
</protein>
<comment type="caution">
    <text evidence="6">The sequence shown here is derived from an EMBL/GenBank/DDBJ whole genome shotgun (WGS) entry which is preliminary data.</text>
</comment>
<organism evidence="6 7">
    <name type="scientific">Periplaneta americana</name>
    <name type="common">American cockroach</name>
    <name type="synonym">Blatta americana</name>
    <dbReference type="NCBI Taxonomy" id="6978"/>
    <lineage>
        <taxon>Eukaryota</taxon>
        <taxon>Metazoa</taxon>
        <taxon>Ecdysozoa</taxon>
        <taxon>Arthropoda</taxon>
        <taxon>Hexapoda</taxon>
        <taxon>Insecta</taxon>
        <taxon>Pterygota</taxon>
        <taxon>Neoptera</taxon>
        <taxon>Polyneoptera</taxon>
        <taxon>Dictyoptera</taxon>
        <taxon>Blattodea</taxon>
        <taxon>Blattoidea</taxon>
        <taxon>Blattidae</taxon>
        <taxon>Blattinae</taxon>
        <taxon>Periplaneta</taxon>
    </lineage>
</organism>
<reference evidence="6 7" key="1">
    <citation type="journal article" date="2022" name="Allergy">
        <title>Genome assembly and annotation of Periplaneta americana reveal a comprehensive cockroach allergen profile.</title>
        <authorList>
            <person name="Wang L."/>
            <person name="Xiong Q."/>
            <person name="Saelim N."/>
            <person name="Wang L."/>
            <person name="Nong W."/>
            <person name="Wan A.T."/>
            <person name="Shi M."/>
            <person name="Liu X."/>
            <person name="Cao Q."/>
            <person name="Hui J.H.L."/>
            <person name="Sookrung N."/>
            <person name="Leung T.F."/>
            <person name="Tungtrongchitr A."/>
            <person name="Tsui S.K.W."/>
        </authorList>
    </citation>
    <scope>NUCLEOTIDE SEQUENCE [LARGE SCALE GENOMIC DNA]</scope>
    <source>
        <strain evidence="6">PWHHKU_190912</strain>
    </source>
</reference>
<name>A0ABQ8SGJ0_PERAM</name>
<feature type="non-terminal residue" evidence="6">
    <location>
        <position position="1"/>
    </location>
</feature>
<sequence>LTVIYFINVDGFVTDNTVNQFPCVANCSCYLSEDHKTLEVTCNDNVKTVPDTLQSDTVEILDLSNNQFVTVRNNSFSMFTRLSTLILSNNAIEDIESEAFTGSHMLRNIHLSYNNLNSIYPDIFFSNSVLETVSLNGNPFVYVLPDSPFLESNSIRSLNLSSCFLTSIFPSTFSKLPRLHTLDVSSNHLQNMPLDAVQYLMDLTVVEVGNNRLVCSCGLLELMNWISSRRVHQRAHKPIKCFENGQYKTWWTAANKSRPCLPREEDTTTVTPSQITSIQVLLLEISEFESSLEALENLDETNEIPSGTTNDIETRDFARTLGIQDFETKIPAEDSSDKIVVSKEVIPSSSEVQSGDYSSLLGSTHIILSLIVISCTLSVSVFFTFMAINYLKKIMDSKSIYMRYKSSAGNSSQPPQLTQSRPPIVHPKEPTSHYELDYYDTNHIYEAID</sequence>
<keyword evidence="5" id="KW-0812">Transmembrane</keyword>
<evidence type="ECO:0000256" key="2">
    <source>
        <dbReference type="ARBA" id="ARBA00022729"/>
    </source>
</evidence>
<evidence type="ECO:0000313" key="6">
    <source>
        <dbReference type="EMBL" id="KAJ4432946.1"/>
    </source>
</evidence>
<dbReference type="Gene3D" id="3.80.10.10">
    <property type="entry name" value="Ribonuclease Inhibitor"/>
    <property type="match status" value="2"/>
</dbReference>
<keyword evidence="5" id="KW-0472">Membrane</keyword>
<accession>A0ABQ8SGJ0</accession>
<keyword evidence="3" id="KW-0677">Repeat</keyword>
<evidence type="ECO:0000256" key="3">
    <source>
        <dbReference type="ARBA" id="ARBA00022737"/>
    </source>
</evidence>
<feature type="transmembrane region" description="Helical" evidence="5">
    <location>
        <begin position="366"/>
        <end position="391"/>
    </location>
</feature>
<dbReference type="InterPro" id="IPR001611">
    <property type="entry name" value="Leu-rich_rpt"/>
</dbReference>
<dbReference type="Pfam" id="PF13855">
    <property type="entry name" value="LRR_8"/>
    <property type="match status" value="2"/>
</dbReference>
<feature type="compositionally biased region" description="Polar residues" evidence="4">
    <location>
        <begin position="407"/>
        <end position="421"/>
    </location>
</feature>
<evidence type="ECO:0000256" key="1">
    <source>
        <dbReference type="ARBA" id="ARBA00022614"/>
    </source>
</evidence>
<feature type="region of interest" description="Disordered" evidence="4">
    <location>
        <begin position="406"/>
        <end position="431"/>
    </location>
</feature>
<proteinExistence type="predicted"/>
<dbReference type="SMART" id="SM00369">
    <property type="entry name" value="LRR_TYP"/>
    <property type="match status" value="4"/>
</dbReference>